<dbReference type="PANTHER" id="PTHR34599:SF1">
    <property type="entry name" value="PHOSPHATIDIC ACID PHOSPHATASE TYPE 2_HALOPEROXIDASE DOMAIN-CONTAINING PROTEIN"/>
    <property type="match status" value="1"/>
</dbReference>
<evidence type="ECO:0000256" key="1">
    <source>
        <dbReference type="SAM" id="MobiDB-lite"/>
    </source>
</evidence>
<dbReference type="InterPro" id="IPR052559">
    <property type="entry name" value="V-haloperoxidase"/>
</dbReference>
<name>A0A845F3Q3_9BACL</name>
<comment type="caution">
    <text evidence="3">The sequence shown here is derived from an EMBL/GenBank/DDBJ whole genome shotgun (WGS) entry which is preliminary data.</text>
</comment>
<dbReference type="CDD" id="cd03398">
    <property type="entry name" value="PAP2_haloperoxidase"/>
    <property type="match status" value="1"/>
</dbReference>
<gene>
    <name evidence="3" type="ORF">GLW07_18795</name>
</gene>
<evidence type="ECO:0000313" key="4">
    <source>
        <dbReference type="Proteomes" id="UP000447833"/>
    </source>
</evidence>
<feature type="compositionally biased region" description="Polar residues" evidence="1">
    <location>
        <begin position="284"/>
        <end position="295"/>
    </location>
</feature>
<feature type="region of interest" description="Disordered" evidence="1">
    <location>
        <begin position="284"/>
        <end position="303"/>
    </location>
</feature>
<accession>A0A845F3Q3</accession>
<dbReference type="Proteomes" id="UP000447833">
    <property type="component" value="Unassembled WGS sequence"/>
</dbReference>
<dbReference type="Gene3D" id="1.10.606.20">
    <property type="match status" value="1"/>
</dbReference>
<reference evidence="3 4" key="1">
    <citation type="submission" date="2019-11" db="EMBL/GenBank/DDBJ databases">
        <title>Genome sequences of 17 halophilic strains isolated from different environments.</title>
        <authorList>
            <person name="Furrow R.E."/>
        </authorList>
    </citation>
    <scope>NUCLEOTIDE SEQUENCE [LARGE SCALE GENOMIC DNA]</scope>
    <source>
        <strain evidence="3 4">22506_14_FS</strain>
    </source>
</reference>
<dbReference type="InterPro" id="IPR036938">
    <property type="entry name" value="PAP2/HPO_sf"/>
</dbReference>
<proteinExistence type="predicted"/>
<sequence>MSSDLRRKQAMADDYKKWSELPYAGEQKPPRNPEEPYAGSWPDYYLRNQPPGRFTTLNGRPIRLDIQHPSSIDWDKELKKVKRAKKHLTRKQATIAEYWGTGVASKQWTPIIDKLIDTYGVTAPRAARILAATSAGMNDAFTTAWYLKYRWNVARPNQLDHELETLLCTPRHPTYPSGHATISGANAEILSYFFPAEKERLVELAKECADSRLYAGVHFPVDNEEGLRLGKQIGSIVVSELWKEENSRGQSIDVPYRENRHAKLTPPPYKQVIDYKFDSTCNSSTENPFSHQHATQPKPKLFF</sequence>
<dbReference type="EMBL" id="WMEY01000007">
    <property type="protein sequence ID" value="MYL65411.1"/>
    <property type="molecule type" value="Genomic_DNA"/>
</dbReference>
<feature type="domain" description="Phosphatidic acid phosphatase type 2/haloperoxidase" evidence="2">
    <location>
        <begin position="137"/>
        <end position="236"/>
    </location>
</feature>
<dbReference type="InterPro" id="IPR000326">
    <property type="entry name" value="PAP2/HPO"/>
</dbReference>
<evidence type="ECO:0000259" key="2">
    <source>
        <dbReference type="Pfam" id="PF01569"/>
    </source>
</evidence>
<dbReference type="SUPFAM" id="SSF48317">
    <property type="entry name" value="Acid phosphatase/Vanadium-dependent haloperoxidase"/>
    <property type="match status" value="1"/>
</dbReference>
<feature type="region of interest" description="Disordered" evidence="1">
    <location>
        <begin position="18"/>
        <end position="42"/>
    </location>
</feature>
<evidence type="ECO:0000313" key="3">
    <source>
        <dbReference type="EMBL" id="MYL65411.1"/>
    </source>
</evidence>
<dbReference type="AlphaFoldDB" id="A0A845F3Q3"/>
<organism evidence="3 4">
    <name type="scientific">Guptibacillus hwajinpoensis</name>
    <dbReference type="NCBI Taxonomy" id="208199"/>
    <lineage>
        <taxon>Bacteria</taxon>
        <taxon>Bacillati</taxon>
        <taxon>Bacillota</taxon>
        <taxon>Bacilli</taxon>
        <taxon>Bacillales</taxon>
        <taxon>Guptibacillaceae</taxon>
        <taxon>Guptibacillus</taxon>
    </lineage>
</organism>
<protein>
    <submittedName>
        <fullName evidence="3">Phosphatase PAP2 family protein</fullName>
    </submittedName>
</protein>
<dbReference type="Pfam" id="PF01569">
    <property type="entry name" value="PAP2"/>
    <property type="match status" value="1"/>
</dbReference>
<dbReference type="PANTHER" id="PTHR34599">
    <property type="entry name" value="PEROXIDASE-RELATED"/>
    <property type="match status" value="1"/>
</dbReference>